<reference evidence="10 11" key="1">
    <citation type="journal article" date="2023" name="Environ Microbiome">
        <title>A coral-associated actinobacterium mitigates coral bleaching under heat stress.</title>
        <authorList>
            <person name="Li J."/>
            <person name="Zou Y."/>
            <person name="Li Q."/>
            <person name="Zhang J."/>
            <person name="Bourne D.G."/>
            <person name="Lyu Y."/>
            <person name="Liu C."/>
            <person name="Zhang S."/>
        </authorList>
    </citation>
    <scope>NUCLEOTIDE SEQUENCE [LARGE SCALE GENOMIC DNA]</scope>
    <source>
        <strain evidence="10 11">SCSIO 13291</strain>
    </source>
</reference>
<evidence type="ECO:0000256" key="4">
    <source>
        <dbReference type="ARBA" id="ARBA00022475"/>
    </source>
</evidence>
<keyword evidence="5 9" id="KW-0169">Cobalamin biosynthesis</keyword>
<comment type="similarity">
    <text evidence="3 9">Belongs to the CobD/CbiB family.</text>
</comment>
<keyword evidence="11" id="KW-1185">Reference proteome</keyword>
<dbReference type="NCBIfam" id="TIGR00380">
    <property type="entry name" value="cobal_cbiB"/>
    <property type="match status" value="1"/>
</dbReference>
<evidence type="ECO:0000256" key="9">
    <source>
        <dbReference type="HAMAP-Rule" id="MF_00024"/>
    </source>
</evidence>
<evidence type="ECO:0000256" key="1">
    <source>
        <dbReference type="ARBA" id="ARBA00004651"/>
    </source>
</evidence>
<evidence type="ECO:0000256" key="2">
    <source>
        <dbReference type="ARBA" id="ARBA00004953"/>
    </source>
</evidence>
<evidence type="ECO:0000256" key="8">
    <source>
        <dbReference type="ARBA" id="ARBA00023136"/>
    </source>
</evidence>
<dbReference type="Pfam" id="PF03186">
    <property type="entry name" value="CobD_Cbib"/>
    <property type="match status" value="1"/>
</dbReference>
<dbReference type="EMBL" id="CP115965">
    <property type="protein sequence ID" value="WZW98643.1"/>
    <property type="molecule type" value="Genomic_DNA"/>
</dbReference>
<evidence type="ECO:0000313" key="10">
    <source>
        <dbReference type="EMBL" id="WZW98643.1"/>
    </source>
</evidence>
<dbReference type="PANTHER" id="PTHR34308">
    <property type="entry name" value="COBALAMIN BIOSYNTHESIS PROTEIN CBIB"/>
    <property type="match status" value="1"/>
</dbReference>
<dbReference type="RefSeq" id="WP_342372635.1">
    <property type="nucleotide sequence ID" value="NZ_CP115965.1"/>
</dbReference>
<sequence length="343" mass="36069">MDAERRGVHRSRRRSLLTARGLGLLLGLAVDAAWGDPERHHPVAWFGAWSSTVERWLYSDSSARGVAHTALSLAPVAVLGLLVDTGTRRHPLLAMAATALTTWVCVGARSLSREGRLLAAALASDDMMAARQRLPHLCGRDPAGLDGGELGRATVESLAENTADAAVASLFWGSVGGVTGLLVHRGANTLDAMVGHRTPRYRHFGTAAARLDDVLDWVPARVTAALACGWAPAVGGSTWNTARTVLRDAHDHPSPNGGWCEAAWAGALGVQLGGANVYGERVEVRGLLGSASHPRPDAVAVGRAAFLVTAVTWSAGLVSAVCLGWLARARAQRPVRRGRGADR</sequence>
<dbReference type="Proteomes" id="UP001434337">
    <property type="component" value="Chromosome"/>
</dbReference>
<organism evidence="10 11">
    <name type="scientific">Propioniciclava soli</name>
    <dbReference type="NCBI Taxonomy" id="2775081"/>
    <lineage>
        <taxon>Bacteria</taxon>
        <taxon>Bacillati</taxon>
        <taxon>Actinomycetota</taxon>
        <taxon>Actinomycetes</taxon>
        <taxon>Propionibacteriales</taxon>
        <taxon>Propionibacteriaceae</taxon>
        <taxon>Propioniciclava</taxon>
    </lineage>
</organism>
<accession>A0ABZ3C7I3</accession>
<dbReference type="PANTHER" id="PTHR34308:SF1">
    <property type="entry name" value="COBALAMIN BIOSYNTHESIS PROTEIN CBIB"/>
    <property type="match status" value="1"/>
</dbReference>
<keyword evidence="7 9" id="KW-1133">Transmembrane helix</keyword>
<keyword evidence="4 9" id="KW-1003">Cell membrane</keyword>
<feature type="transmembrane region" description="Helical" evidence="9">
    <location>
        <begin position="304"/>
        <end position="327"/>
    </location>
</feature>
<comment type="subcellular location">
    <subcellularLocation>
        <location evidence="1 9">Cell membrane</location>
        <topology evidence="1 9">Multi-pass membrane protein</topology>
    </subcellularLocation>
</comment>
<evidence type="ECO:0000256" key="6">
    <source>
        <dbReference type="ARBA" id="ARBA00022692"/>
    </source>
</evidence>
<gene>
    <name evidence="10" type="primary">cbiB</name>
    <name evidence="9" type="synonym">cobD</name>
    <name evidence="10" type="ORF">PCC79_00090</name>
</gene>
<comment type="pathway">
    <text evidence="2 9">Cofactor biosynthesis; adenosylcobalamin biosynthesis.</text>
</comment>
<evidence type="ECO:0000313" key="11">
    <source>
        <dbReference type="Proteomes" id="UP001434337"/>
    </source>
</evidence>
<dbReference type="HAMAP" id="MF_00024">
    <property type="entry name" value="CobD_CbiB"/>
    <property type="match status" value="1"/>
</dbReference>
<evidence type="ECO:0000256" key="7">
    <source>
        <dbReference type="ARBA" id="ARBA00022989"/>
    </source>
</evidence>
<comment type="caution">
    <text evidence="9">Lacks conserved residue(s) required for the propagation of feature annotation.</text>
</comment>
<evidence type="ECO:0000256" key="5">
    <source>
        <dbReference type="ARBA" id="ARBA00022573"/>
    </source>
</evidence>
<comment type="function">
    <text evidence="9">Converts cobyric acid to cobinamide by the addition of aminopropanol on the F carboxylic group.</text>
</comment>
<keyword evidence="8 9" id="KW-0472">Membrane</keyword>
<keyword evidence="6 9" id="KW-0812">Transmembrane</keyword>
<name>A0ABZ3C7I3_9ACTN</name>
<proteinExistence type="inferred from homology"/>
<dbReference type="InterPro" id="IPR004485">
    <property type="entry name" value="Cobalamin_biosynth_CobD/CbiB"/>
</dbReference>
<evidence type="ECO:0000256" key="3">
    <source>
        <dbReference type="ARBA" id="ARBA00006263"/>
    </source>
</evidence>
<protein>
    <recommendedName>
        <fullName evidence="9">Cobalamin biosynthesis protein CobD</fullName>
    </recommendedName>
</protein>